<dbReference type="PANTHER" id="PTHR11712">
    <property type="entry name" value="POLYKETIDE SYNTHASE-RELATED"/>
    <property type="match status" value="1"/>
</dbReference>
<dbReference type="EMBL" id="PRKQ01000005">
    <property type="protein sequence ID" value="PPB08853.1"/>
    <property type="molecule type" value="Genomic_DNA"/>
</dbReference>
<comment type="similarity">
    <text evidence="1 3">Belongs to the thiolase-like superfamily. Beta-ketoacyl-ACP synthases family.</text>
</comment>
<dbReference type="InterPro" id="IPR000794">
    <property type="entry name" value="Beta-ketoacyl_synthase"/>
</dbReference>
<dbReference type="Proteomes" id="UP000239759">
    <property type="component" value="Unassembled WGS sequence"/>
</dbReference>
<reference evidence="5 6" key="1">
    <citation type="submission" date="2018-02" db="EMBL/GenBank/DDBJ databases">
        <title>Comparative analysis of genomes of three Brevibacillus laterosporus strains producers of potent antimicrobials isolated from silage.</title>
        <authorList>
            <person name="Kojic M."/>
            <person name="Miljkovic M."/>
            <person name="Studholme D."/>
            <person name="Filipic B."/>
        </authorList>
    </citation>
    <scope>NUCLEOTIDE SEQUENCE [LARGE SCALE GENOMIC DNA]</scope>
    <source>
        <strain evidence="5 6">BGSP11</strain>
    </source>
</reference>
<feature type="domain" description="Ketosynthase family 3 (KS3)" evidence="4">
    <location>
        <begin position="6"/>
        <end position="407"/>
    </location>
</feature>
<dbReference type="InterPro" id="IPR014031">
    <property type="entry name" value="Ketoacyl_synth_C"/>
</dbReference>
<evidence type="ECO:0000256" key="3">
    <source>
        <dbReference type="RuleBase" id="RU003694"/>
    </source>
</evidence>
<dbReference type="NCBIfam" id="NF005490">
    <property type="entry name" value="PRK07103.1"/>
    <property type="match status" value="1"/>
</dbReference>
<evidence type="ECO:0000313" key="6">
    <source>
        <dbReference type="Proteomes" id="UP000239759"/>
    </source>
</evidence>
<gene>
    <name evidence="5" type="ORF">C4A77_06090</name>
</gene>
<evidence type="ECO:0000313" key="5">
    <source>
        <dbReference type="EMBL" id="PPB08853.1"/>
    </source>
</evidence>
<dbReference type="CDD" id="cd00834">
    <property type="entry name" value="KAS_I_II"/>
    <property type="match status" value="1"/>
</dbReference>
<dbReference type="AlphaFoldDB" id="A0AAP8QFA1"/>
<accession>A0AAP8QFA1</accession>
<dbReference type="GO" id="GO:0006633">
    <property type="term" value="P:fatty acid biosynthetic process"/>
    <property type="evidence" value="ECO:0007669"/>
    <property type="project" value="TreeGrafter"/>
</dbReference>
<dbReference type="GO" id="GO:0004315">
    <property type="term" value="F:3-oxoacyl-[acyl-carrier-protein] synthase activity"/>
    <property type="evidence" value="ECO:0007669"/>
    <property type="project" value="TreeGrafter"/>
</dbReference>
<dbReference type="InterPro" id="IPR020841">
    <property type="entry name" value="PKS_Beta-ketoAc_synthase_dom"/>
</dbReference>
<proteinExistence type="inferred from homology"/>
<sequence length="409" mass="44545">MKNYSQPELYITGIGVTSAIAQGKEGFSSALLRGEHAFGVMKRLGRQKETSFIGAEIASLSYPQPLSKKLLRKASFSGHVAMITLHEAWMEANLDAVEPARIGLVIGGSNIQQRDVLQTFENYKDRSLFIPPTYGISFMDSDLCGLCTEQFGIQGPAYTVGGASASGQLAVIQAIQAVLLDQVDICIAMGALCDISYLECQAFRALGAMGAERYAEDPAKACRPFDENRDGFIYGESCGVVVIERQNTALSRKVKPYAKVSGWAVQMDGNRNPNPSYDGEVHVIQKALNRARLTPKDIDYINPHGTGSIVGDEIELKAIRNCQLDHAYINATKSITGHGLSAAGTVEIISTVLQMKESRLHPTRNLENPIEPSFNWVRDQSISHKIKHALSLSMGFGGINTAVCLQNLY</sequence>
<name>A0AAP8QFA1_BRELA</name>
<evidence type="ECO:0000256" key="2">
    <source>
        <dbReference type="ARBA" id="ARBA00022679"/>
    </source>
</evidence>
<comment type="caution">
    <text evidence="5">The sequence shown here is derived from an EMBL/GenBank/DDBJ whole genome shotgun (WGS) entry which is preliminary data.</text>
</comment>
<dbReference type="SUPFAM" id="SSF53901">
    <property type="entry name" value="Thiolase-like"/>
    <property type="match status" value="2"/>
</dbReference>
<dbReference type="PANTHER" id="PTHR11712:SF336">
    <property type="entry name" value="3-OXOACYL-[ACYL-CARRIER-PROTEIN] SYNTHASE, MITOCHONDRIAL"/>
    <property type="match status" value="1"/>
</dbReference>
<dbReference type="PROSITE" id="PS52004">
    <property type="entry name" value="KS3_2"/>
    <property type="match status" value="1"/>
</dbReference>
<dbReference type="GO" id="GO:0005829">
    <property type="term" value="C:cytosol"/>
    <property type="evidence" value="ECO:0007669"/>
    <property type="project" value="TreeGrafter"/>
</dbReference>
<keyword evidence="2 3" id="KW-0808">Transferase</keyword>
<dbReference type="SMART" id="SM00825">
    <property type="entry name" value="PKS_KS"/>
    <property type="match status" value="1"/>
</dbReference>
<protein>
    <submittedName>
        <fullName evidence="5">Polyketide beta-ketoacyl:ACP synthase</fullName>
    </submittedName>
</protein>
<dbReference type="InterPro" id="IPR014030">
    <property type="entry name" value="Ketoacyl_synth_N"/>
</dbReference>
<dbReference type="InterPro" id="IPR016039">
    <property type="entry name" value="Thiolase-like"/>
</dbReference>
<evidence type="ECO:0000256" key="1">
    <source>
        <dbReference type="ARBA" id="ARBA00008467"/>
    </source>
</evidence>
<organism evidence="5 6">
    <name type="scientific">Brevibacillus laterosporus</name>
    <name type="common">Bacillus laterosporus</name>
    <dbReference type="NCBI Taxonomy" id="1465"/>
    <lineage>
        <taxon>Bacteria</taxon>
        <taxon>Bacillati</taxon>
        <taxon>Bacillota</taxon>
        <taxon>Bacilli</taxon>
        <taxon>Bacillales</taxon>
        <taxon>Paenibacillaceae</taxon>
        <taxon>Brevibacillus</taxon>
    </lineage>
</organism>
<dbReference type="Gene3D" id="3.40.47.10">
    <property type="match status" value="2"/>
</dbReference>
<evidence type="ECO:0000259" key="4">
    <source>
        <dbReference type="PROSITE" id="PS52004"/>
    </source>
</evidence>
<dbReference type="Pfam" id="PF00109">
    <property type="entry name" value="ketoacyl-synt"/>
    <property type="match status" value="1"/>
</dbReference>
<dbReference type="RefSeq" id="WP_104031153.1">
    <property type="nucleotide sequence ID" value="NZ_PRKQ01000005.1"/>
</dbReference>
<dbReference type="Pfam" id="PF02801">
    <property type="entry name" value="Ketoacyl-synt_C"/>
    <property type="match status" value="1"/>
</dbReference>